<dbReference type="Gene3D" id="1.10.10.1100">
    <property type="entry name" value="BFD-like [2Fe-2S]-binding domain"/>
    <property type="match status" value="1"/>
</dbReference>
<feature type="domain" description="FAD/NAD(P)-binding" evidence="2">
    <location>
        <begin position="5"/>
        <end position="265"/>
    </location>
</feature>
<dbReference type="PANTHER" id="PTHR42949">
    <property type="entry name" value="ANAEROBIC GLYCEROL-3-PHOSPHATE DEHYDROGENASE SUBUNIT B"/>
    <property type="match status" value="1"/>
</dbReference>
<dbReference type="Proteomes" id="UP001155380">
    <property type="component" value="Unassembled WGS sequence"/>
</dbReference>
<dbReference type="PANTHER" id="PTHR42949:SF3">
    <property type="entry name" value="ANAEROBIC GLYCEROL-3-PHOSPHATE DEHYDROGENASE SUBUNIT B"/>
    <property type="match status" value="1"/>
</dbReference>
<evidence type="ECO:0000259" key="2">
    <source>
        <dbReference type="Pfam" id="PF07992"/>
    </source>
</evidence>
<organism evidence="3 4">
    <name type="scientific">Ciceribacter sichuanensis</name>
    <dbReference type="NCBI Taxonomy" id="2949647"/>
    <lineage>
        <taxon>Bacteria</taxon>
        <taxon>Pseudomonadati</taxon>
        <taxon>Pseudomonadota</taxon>
        <taxon>Alphaproteobacteria</taxon>
        <taxon>Hyphomicrobiales</taxon>
        <taxon>Rhizobiaceae</taxon>
        <taxon>Ciceribacter</taxon>
    </lineage>
</organism>
<dbReference type="PRINTS" id="PR00469">
    <property type="entry name" value="PNDRDTASEII"/>
</dbReference>
<name>A0AAJ1BV71_9HYPH</name>
<dbReference type="InterPro" id="IPR041854">
    <property type="entry name" value="BFD-like_2Fe2S-bd_dom_sf"/>
</dbReference>
<evidence type="ECO:0000256" key="1">
    <source>
        <dbReference type="ARBA" id="ARBA00023002"/>
    </source>
</evidence>
<dbReference type="InterPro" id="IPR036188">
    <property type="entry name" value="FAD/NAD-bd_sf"/>
</dbReference>
<evidence type="ECO:0000313" key="3">
    <source>
        <dbReference type="EMBL" id="MCO5956804.1"/>
    </source>
</evidence>
<dbReference type="InterPro" id="IPR051691">
    <property type="entry name" value="Metab_Enz_Cyan_OpOx_G3PDH"/>
</dbReference>
<dbReference type="Pfam" id="PF07992">
    <property type="entry name" value="Pyr_redox_2"/>
    <property type="match status" value="1"/>
</dbReference>
<proteinExistence type="predicted"/>
<dbReference type="SUPFAM" id="SSF51905">
    <property type="entry name" value="FAD/NAD(P)-binding domain"/>
    <property type="match status" value="1"/>
</dbReference>
<dbReference type="Gene3D" id="3.40.50.720">
    <property type="entry name" value="NAD(P)-binding Rossmann-like Domain"/>
    <property type="match status" value="1"/>
</dbReference>
<dbReference type="GO" id="GO:0016491">
    <property type="term" value="F:oxidoreductase activity"/>
    <property type="evidence" value="ECO:0007669"/>
    <property type="project" value="UniProtKB-KW"/>
</dbReference>
<dbReference type="InterPro" id="IPR023753">
    <property type="entry name" value="FAD/NAD-binding_dom"/>
</dbReference>
<dbReference type="PRINTS" id="PR00368">
    <property type="entry name" value="FADPNR"/>
</dbReference>
<protein>
    <submittedName>
        <fullName evidence="3">FAD-dependent oxidoreductase</fullName>
    </submittedName>
</protein>
<sequence length="449" mass="46833">MSDAEVVVIGAGPAGLAAAGELARAGIAVTLVEQRATAGGAIHRQPVGAAKAIPVSAIARRRFETLMRGVDTPLVNHRVSTSFLGLDGDGLVILEGRLSGQVDAIKAKAVILATGAVEKIRPLPGWELPGVSTAGGMQVMLKETGAAPKGRVLLAGNGPLLIALAAQMIRAGNPPIAIVEAGNPFSAPATALRLLPHGALLREASGYMADVLRSGTPWKRGARLSRIERTQRVLTATIRHADGREESIECDRIALHDGIRENDIGLPPAASDRAPFVLRAGDCRHALGVLAAVADGERAGVEATGLIAGKLAALARFQKKIVRQEAAQALLARLFIPVTEPPPLADLPGETVLCRCEGGTVDDLKSLLRIKDGLSGREVKHNGRFAMGSCQGRFCAANTAALMAELRPDGPTPTQGDLTGRRWPVRPVSIAALLNAASDKTTNDHEVRS</sequence>
<dbReference type="AlphaFoldDB" id="A0AAJ1BV71"/>
<reference evidence="3" key="1">
    <citation type="submission" date="2022-06" db="EMBL/GenBank/DDBJ databases">
        <authorList>
            <person name="Sun Q."/>
        </authorList>
    </citation>
    <scope>NUCLEOTIDE SEQUENCE</scope>
    <source>
        <strain evidence="3">S101</strain>
    </source>
</reference>
<dbReference type="RefSeq" id="WP_250915911.1">
    <property type="nucleotide sequence ID" value="NZ_JAMXLX010000002.1"/>
</dbReference>
<dbReference type="Gene3D" id="3.50.50.60">
    <property type="entry name" value="FAD/NAD(P)-binding domain"/>
    <property type="match status" value="1"/>
</dbReference>
<gene>
    <name evidence="3" type="ORF">NBH21_08495</name>
</gene>
<evidence type="ECO:0000313" key="4">
    <source>
        <dbReference type="Proteomes" id="UP001155380"/>
    </source>
</evidence>
<comment type="caution">
    <text evidence="3">The sequence shown here is derived from an EMBL/GenBank/DDBJ whole genome shotgun (WGS) entry which is preliminary data.</text>
</comment>
<accession>A0AAJ1BV71</accession>
<keyword evidence="1" id="KW-0560">Oxidoreductase</keyword>
<dbReference type="EMBL" id="JAMXLX010000002">
    <property type="protein sequence ID" value="MCO5956804.1"/>
    <property type="molecule type" value="Genomic_DNA"/>
</dbReference>